<name>A0ABM1BKJ3_LIMPO</name>
<sequence>MGCDGGTIPRRDELVRMKKKPEQKDKDAENVAKWKHCAITQEELRAPIVSCELGRLYNKESVLEFLLNRDEALHLASHIRSLKVNTCFCNGKYRFCYLRECACVLSEKALKEVKSSVCHKCGKPFKEDDIIIINGTDEEIEIQRLKMEERRARSKLEKKSKKHKIKEGNTTDAVEKKQKTENGESCPPKDDKKGNPNGDTKNCKVAGSGTSKTSNSSSAGTSTKLTIPDKAQSKYSIAKDPHASEAFKSLFTSHRNALNKPTAHWVTHNPLYY</sequence>
<feature type="compositionally biased region" description="Basic and acidic residues" evidence="4">
    <location>
        <begin position="166"/>
        <end position="194"/>
    </location>
</feature>
<feature type="region of interest" description="Disordered" evidence="4">
    <location>
        <begin position="151"/>
        <end position="226"/>
    </location>
</feature>
<evidence type="ECO:0000256" key="2">
    <source>
        <dbReference type="ARBA" id="ARBA00015157"/>
    </source>
</evidence>
<evidence type="ECO:0000256" key="3">
    <source>
        <dbReference type="ARBA" id="ARBA00030367"/>
    </source>
</evidence>
<keyword evidence="5" id="KW-1185">Reference proteome</keyword>
<dbReference type="Pfam" id="PF04641">
    <property type="entry name" value="Rtf2"/>
    <property type="match status" value="2"/>
</dbReference>
<dbReference type="Proteomes" id="UP000694941">
    <property type="component" value="Unplaced"/>
</dbReference>
<dbReference type="GeneID" id="106467982"/>
<dbReference type="PANTHER" id="PTHR12775:SF0">
    <property type="entry name" value="REPLICATION TERMINATION FACTOR 2"/>
    <property type="match status" value="1"/>
</dbReference>
<evidence type="ECO:0000313" key="5">
    <source>
        <dbReference type="Proteomes" id="UP000694941"/>
    </source>
</evidence>
<evidence type="ECO:0000313" key="6">
    <source>
        <dbReference type="RefSeq" id="XP_013783829.1"/>
    </source>
</evidence>
<protein>
    <recommendedName>
        <fullName evidence="2">Replication termination factor 2</fullName>
    </recommendedName>
    <alternativeName>
        <fullName evidence="3">Replication termination factor 2 domain-containing protein 1</fullName>
    </alternativeName>
</protein>
<dbReference type="PANTHER" id="PTHR12775">
    <property type="entry name" value="PROTEIN C20ORF43 HOMOLOG"/>
    <property type="match status" value="1"/>
</dbReference>
<evidence type="ECO:0000256" key="1">
    <source>
        <dbReference type="ARBA" id="ARBA00009885"/>
    </source>
</evidence>
<organism evidence="5 6">
    <name type="scientific">Limulus polyphemus</name>
    <name type="common">Atlantic horseshoe crab</name>
    <dbReference type="NCBI Taxonomy" id="6850"/>
    <lineage>
        <taxon>Eukaryota</taxon>
        <taxon>Metazoa</taxon>
        <taxon>Ecdysozoa</taxon>
        <taxon>Arthropoda</taxon>
        <taxon>Chelicerata</taxon>
        <taxon>Merostomata</taxon>
        <taxon>Xiphosura</taxon>
        <taxon>Limulidae</taxon>
        <taxon>Limulus</taxon>
    </lineage>
</organism>
<accession>A0ABM1BKJ3</accession>
<feature type="compositionally biased region" description="Low complexity" evidence="4">
    <location>
        <begin position="206"/>
        <end position="224"/>
    </location>
</feature>
<dbReference type="InterPro" id="IPR027799">
    <property type="entry name" value="Rtf2_RING-finger"/>
</dbReference>
<gene>
    <name evidence="6" type="primary">LOC106467982</name>
</gene>
<evidence type="ECO:0000256" key="4">
    <source>
        <dbReference type="SAM" id="MobiDB-lite"/>
    </source>
</evidence>
<dbReference type="RefSeq" id="XP_013783829.1">
    <property type="nucleotide sequence ID" value="XM_013928375.2"/>
</dbReference>
<dbReference type="CDD" id="cd16653">
    <property type="entry name" value="RING-like_Rtf2"/>
    <property type="match status" value="1"/>
</dbReference>
<comment type="similarity">
    <text evidence="1">Belongs to the rtf2 family.</text>
</comment>
<proteinExistence type="inferred from homology"/>
<dbReference type="InterPro" id="IPR006735">
    <property type="entry name" value="Rtf2"/>
</dbReference>
<reference evidence="6" key="1">
    <citation type="submission" date="2025-08" db="UniProtKB">
        <authorList>
            <consortium name="RefSeq"/>
        </authorList>
    </citation>
    <scope>IDENTIFICATION</scope>
    <source>
        <tissue evidence="6">Muscle</tissue>
    </source>
</reference>